<evidence type="ECO:0000313" key="6">
    <source>
        <dbReference type="EMBL" id="SJZ84743.1"/>
    </source>
</evidence>
<keyword evidence="4" id="KW-0812">Transmembrane</keyword>
<organism evidence="6 7">
    <name type="scientific">Chitinophaga eiseniae</name>
    <dbReference type="NCBI Taxonomy" id="634771"/>
    <lineage>
        <taxon>Bacteria</taxon>
        <taxon>Pseudomonadati</taxon>
        <taxon>Bacteroidota</taxon>
        <taxon>Chitinophagia</taxon>
        <taxon>Chitinophagales</taxon>
        <taxon>Chitinophagaceae</taxon>
        <taxon>Chitinophaga</taxon>
    </lineage>
</organism>
<dbReference type="Pfam" id="PF12833">
    <property type="entry name" value="HTH_18"/>
    <property type="match status" value="1"/>
</dbReference>
<dbReference type="GO" id="GO:0043565">
    <property type="term" value="F:sequence-specific DNA binding"/>
    <property type="evidence" value="ECO:0007669"/>
    <property type="project" value="InterPro"/>
</dbReference>
<keyword evidence="4" id="KW-0472">Membrane</keyword>
<dbReference type="PROSITE" id="PS01124">
    <property type="entry name" value="HTH_ARAC_FAMILY_2"/>
    <property type="match status" value="1"/>
</dbReference>
<keyword evidence="7" id="KW-1185">Reference proteome</keyword>
<reference evidence="7" key="1">
    <citation type="submission" date="2017-02" db="EMBL/GenBank/DDBJ databases">
        <authorList>
            <person name="Varghese N."/>
            <person name="Submissions S."/>
        </authorList>
    </citation>
    <scope>NUCLEOTIDE SEQUENCE [LARGE SCALE GENOMIC DNA]</scope>
    <source>
        <strain evidence="7">DSM 22224</strain>
    </source>
</reference>
<evidence type="ECO:0000313" key="7">
    <source>
        <dbReference type="Proteomes" id="UP000190367"/>
    </source>
</evidence>
<evidence type="ECO:0000256" key="1">
    <source>
        <dbReference type="ARBA" id="ARBA00023015"/>
    </source>
</evidence>
<evidence type="ECO:0000256" key="2">
    <source>
        <dbReference type="ARBA" id="ARBA00023125"/>
    </source>
</evidence>
<dbReference type="InterPro" id="IPR009057">
    <property type="entry name" value="Homeodomain-like_sf"/>
</dbReference>
<gene>
    <name evidence="6" type="ORF">SAMN04488128_1011836</name>
</gene>
<feature type="transmembrane region" description="Helical" evidence="4">
    <location>
        <begin position="207"/>
        <end position="223"/>
    </location>
</feature>
<dbReference type="SUPFAM" id="SSF46689">
    <property type="entry name" value="Homeodomain-like"/>
    <property type="match status" value="1"/>
</dbReference>
<dbReference type="AlphaFoldDB" id="A0A1T4NZQ4"/>
<evidence type="ECO:0000256" key="3">
    <source>
        <dbReference type="ARBA" id="ARBA00023163"/>
    </source>
</evidence>
<feature type="transmembrane region" description="Helical" evidence="4">
    <location>
        <begin position="143"/>
        <end position="163"/>
    </location>
</feature>
<dbReference type="SMART" id="SM00342">
    <property type="entry name" value="HTH_ARAC"/>
    <property type="match status" value="1"/>
</dbReference>
<name>A0A1T4NZQ4_9BACT</name>
<feature type="transmembrane region" description="Helical" evidence="4">
    <location>
        <begin position="101"/>
        <end position="123"/>
    </location>
</feature>
<sequence>MESITALWGWNILYLTGIIITFFLSSLLFIKKRKNNADYLLAAWLLVLGIHLLLFYLTHSGRYLQWPYLLGFEIPMPLLHGPFLYLYTAELTGQLPERKRWLLHFFPAGVAYAAIMPFLLLSLNNKIDVYLHEGRGYETLMQYILFAIYLSGVTYVVLSLFLLRKHRQRILHQFSDTEKINLNWLRYLIIGIAVIWLAVLLSKDTAIYTLAVVLVLFISYFGIRQVGILDHHAGSVAPLIAPEAVWAAHPETAPNDSPDQEEQVKYQKSRLPQETIDRIQEQLSRVMAQEELFKDPSLTLGDLSKRLQVHPNSLSQVINLAEGKTFYDYVNLLRVAAFEKQLAHSGNEKYTLLSLAFDCGFNSKASFNRNFKKYRGVTPTEYQKQQNNERS</sequence>
<dbReference type="GO" id="GO:0003700">
    <property type="term" value="F:DNA-binding transcription factor activity"/>
    <property type="evidence" value="ECO:0007669"/>
    <property type="project" value="InterPro"/>
</dbReference>
<dbReference type="InterPro" id="IPR020449">
    <property type="entry name" value="Tscrpt_reg_AraC-type_HTH"/>
</dbReference>
<dbReference type="PANTHER" id="PTHR43280:SF29">
    <property type="entry name" value="ARAC-FAMILY TRANSCRIPTIONAL REGULATOR"/>
    <property type="match status" value="1"/>
</dbReference>
<dbReference type="Gene3D" id="1.10.10.60">
    <property type="entry name" value="Homeodomain-like"/>
    <property type="match status" value="2"/>
</dbReference>
<protein>
    <submittedName>
        <fullName evidence="6">AraC-type DNA-binding protein</fullName>
    </submittedName>
</protein>
<accession>A0A1T4NZQ4</accession>
<keyword evidence="2 6" id="KW-0238">DNA-binding</keyword>
<evidence type="ECO:0000256" key="4">
    <source>
        <dbReference type="SAM" id="Phobius"/>
    </source>
</evidence>
<dbReference type="Proteomes" id="UP000190367">
    <property type="component" value="Unassembled WGS sequence"/>
</dbReference>
<feature type="transmembrane region" description="Helical" evidence="4">
    <location>
        <begin position="69"/>
        <end position="89"/>
    </location>
</feature>
<evidence type="ECO:0000259" key="5">
    <source>
        <dbReference type="PROSITE" id="PS01124"/>
    </source>
</evidence>
<dbReference type="EMBL" id="FUWZ01000001">
    <property type="protein sequence ID" value="SJZ84743.1"/>
    <property type="molecule type" value="Genomic_DNA"/>
</dbReference>
<feature type="domain" description="HTH araC/xylS-type" evidence="5">
    <location>
        <begin position="277"/>
        <end position="385"/>
    </location>
</feature>
<feature type="transmembrane region" description="Helical" evidence="4">
    <location>
        <begin position="184"/>
        <end position="201"/>
    </location>
</feature>
<dbReference type="PRINTS" id="PR00032">
    <property type="entry name" value="HTHARAC"/>
</dbReference>
<feature type="transmembrane region" description="Helical" evidence="4">
    <location>
        <begin position="12"/>
        <end position="30"/>
    </location>
</feature>
<keyword evidence="4" id="KW-1133">Transmembrane helix</keyword>
<keyword evidence="3" id="KW-0804">Transcription</keyword>
<feature type="transmembrane region" description="Helical" evidence="4">
    <location>
        <begin position="37"/>
        <end position="57"/>
    </location>
</feature>
<dbReference type="InterPro" id="IPR018060">
    <property type="entry name" value="HTH_AraC"/>
</dbReference>
<keyword evidence="1" id="KW-0805">Transcription regulation</keyword>
<dbReference type="PANTHER" id="PTHR43280">
    <property type="entry name" value="ARAC-FAMILY TRANSCRIPTIONAL REGULATOR"/>
    <property type="match status" value="1"/>
</dbReference>
<dbReference type="RefSeq" id="WP_200816937.1">
    <property type="nucleotide sequence ID" value="NZ_FUWZ01000001.1"/>
</dbReference>
<proteinExistence type="predicted"/>
<dbReference type="STRING" id="634771.SAMN04488128_1011836"/>